<dbReference type="Pfam" id="PF02311">
    <property type="entry name" value="AraC_binding"/>
    <property type="match status" value="1"/>
</dbReference>
<evidence type="ECO:0000313" key="6">
    <source>
        <dbReference type="Proteomes" id="UP001433071"/>
    </source>
</evidence>
<dbReference type="PANTHER" id="PTHR46796">
    <property type="entry name" value="HTH-TYPE TRANSCRIPTIONAL ACTIVATOR RHAS-RELATED"/>
    <property type="match status" value="1"/>
</dbReference>
<evidence type="ECO:0000256" key="1">
    <source>
        <dbReference type="ARBA" id="ARBA00023015"/>
    </source>
</evidence>
<dbReference type="InterPro" id="IPR003313">
    <property type="entry name" value="AraC-bd"/>
</dbReference>
<feature type="domain" description="HTH araC/xylS-type" evidence="4">
    <location>
        <begin position="179"/>
        <end position="276"/>
    </location>
</feature>
<dbReference type="SMART" id="SM00342">
    <property type="entry name" value="HTH_ARAC"/>
    <property type="match status" value="1"/>
</dbReference>
<dbReference type="InterPro" id="IPR009057">
    <property type="entry name" value="Homeodomain-like_sf"/>
</dbReference>
<dbReference type="Gene3D" id="2.60.120.10">
    <property type="entry name" value="Jelly Rolls"/>
    <property type="match status" value="1"/>
</dbReference>
<protein>
    <submittedName>
        <fullName evidence="5">AraC family transcriptional regulator</fullName>
    </submittedName>
</protein>
<comment type="caution">
    <text evidence="5">The sequence shown here is derived from an EMBL/GenBank/DDBJ whole genome shotgun (WGS) entry which is preliminary data.</text>
</comment>
<gene>
    <name evidence="5" type="ORF">NKI36_17710</name>
</gene>
<name>A0ABV1Z1I0_9HYPH</name>
<keyword evidence="3" id="KW-0804">Transcription</keyword>
<evidence type="ECO:0000313" key="5">
    <source>
        <dbReference type="EMBL" id="MER9405867.1"/>
    </source>
</evidence>
<dbReference type="EMBL" id="JAMYQB010000014">
    <property type="protein sequence ID" value="MER9405867.1"/>
    <property type="molecule type" value="Genomic_DNA"/>
</dbReference>
<dbReference type="InterPro" id="IPR037923">
    <property type="entry name" value="HTH-like"/>
</dbReference>
<keyword evidence="6" id="KW-1185">Reference proteome</keyword>
<dbReference type="InterPro" id="IPR050204">
    <property type="entry name" value="AraC_XylS_family_regulators"/>
</dbReference>
<sequence length="282" mass="31432">MSGIQKPQETTQFWRHPRFRDLGMLRARFTRHRYQLHTHPTYVVALITHGCERVRIGNETVVAPVGTVLLVNPEVWHDGEAGAEQGWAYRTFYPSVSLMGAIAAELGQDRAPLFSQSIVDDADLVQAVATAHQASTSGDATSAETSMLIALRKLVLRHGDWGGRRREAVESFGSKSRLQVYEQVIEDHLNSDLDLRRLAEAAGVTRFQVIRDFRKVLSLTPAAFIRDRRLRRADLLIRQGSNLADAAFAAGFSDQSHLSRTFRAAHGMTPGMFRRAGTLPST</sequence>
<dbReference type="Gene3D" id="1.10.10.60">
    <property type="entry name" value="Homeodomain-like"/>
    <property type="match status" value="1"/>
</dbReference>
<dbReference type="InterPro" id="IPR014710">
    <property type="entry name" value="RmlC-like_jellyroll"/>
</dbReference>
<proteinExistence type="predicted"/>
<dbReference type="Proteomes" id="UP001433071">
    <property type="component" value="Unassembled WGS sequence"/>
</dbReference>
<dbReference type="SUPFAM" id="SSF51215">
    <property type="entry name" value="Regulatory protein AraC"/>
    <property type="match status" value="1"/>
</dbReference>
<dbReference type="PANTHER" id="PTHR46796:SF2">
    <property type="entry name" value="TRANSCRIPTIONAL REGULATORY PROTEIN"/>
    <property type="match status" value="1"/>
</dbReference>
<reference evidence="5 6" key="1">
    <citation type="journal article" date="2024" name="Proc. Natl. Acad. Sci. U.S.A.">
        <title>The evolutionary genomics of adaptation to stress in wild rhizobium bacteria.</title>
        <authorList>
            <person name="Kehlet-Delgado H."/>
            <person name="Montoya A.P."/>
            <person name="Jensen K.T."/>
            <person name="Wendlandt C.E."/>
            <person name="Dexheimer C."/>
            <person name="Roberts M."/>
            <person name="Torres Martinez L."/>
            <person name="Friesen M.L."/>
            <person name="Griffitts J.S."/>
            <person name="Porter S.S."/>
        </authorList>
    </citation>
    <scope>NUCLEOTIDE SEQUENCE [LARGE SCALE GENOMIC DNA]</scope>
    <source>
        <strain evidence="5 6">M0641</strain>
    </source>
</reference>
<evidence type="ECO:0000259" key="4">
    <source>
        <dbReference type="PROSITE" id="PS01124"/>
    </source>
</evidence>
<evidence type="ECO:0000256" key="2">
    <source>
        <dbReference type="ARBA" id="ARBA00023125"/>
    </source>
</evidence>
<dbReference type="Pfam" id="PF12833">
    <property type="entry name" value="HTH_18"/>
    <property type="match status" value="1"/>
</dbReference>
<evidence type="ECO:0000256" key="3">
    <source>
        <dbReference type="ARBA" id="ARBA00023163"/>
    </source>
</evidence>
<dbReference type="SUPFAM" id="SSF46689">
    <property type="entry name" value="Homeodomain-like"/>
    <property type="match status" value="2"/>
</dbReference>
<dbReference type="InterPro" id="IPR018060">
    <property type="entry name" value="HTH_AraC"/>
</dbReference>
<organism evidence="5 6">
    <name type="scientific">Mesorhizobium caraganae</name>
    <dbReference type="NCBI Taxonomy" id="483206"/>
    <lineage>
        <taxon>Bacteria</taxon>
        <taxon>Pseudomonadati</taxon>
        <taxon>Pseudomonadota</taxon>
        <taxon>Alphaproteobacteria</taxon>
        <taxon>Hyphomicrobiales</taxon>
        <taxon>Phyllobacteriaceae</taxon>
        <taxon>Mesorhizobium</taxon>
    </lineage>
</organism>
<dbReference type="RefSeq" id="WP_352559298.1">
    <property type="nucleotide sequence ID" value="NZ_JAMYQB010000014.1"/>
</dbReference>
<keyword evidence="2" id="KW-0238">DNA-binding</keyword>
<keyword evidence="1" id="KW-0805">Transcription regulation</keyword>
<dbReference type="PROSITE" id="PS01124">
    <property type="entry name" value="HTH_ARAC_FAMILY_2"/>
    <property type="match status" value="1"/>
</dbReference>
<accession>A0ABV1Z1I0</accession>